<evidence type="ECO:0000256" key="6">
    <source>
        <dbReference type="SAM" id="SignalP"/>
    </source>
</evidence>
<keyword evidence="1 5" id="KW-0147">Chitin-binding</keyword>
<reference evidence="8" key="2">
    <citation type="submission" date="2021-12" db="EMBL/GenBank/DDBJ databases">
        <title>Resequencing data analysis of finger millet.</title>
        <authorList>
            <person name="Hatakeyama M."/>
            <person name="Aluri S."/>
            <person name="Balachadran M.T."/>
            <person name="Sivarajan S.R."/>
            <person name="Poveda L."/>
            <person name="Shimizu-Inatsugi R."/>
            <person name="Schlapbach R."/>
            <person name="Sreeman S.M."/>
            <person name="Shimizu K.K."/>
        </authorList>
    </citation>
    <scope>NUCLEOTIDE SEQUENCE</scope>
</reference>
<dbReference type="SUPFAM" id="SSF57016">
    <property type="entry name" value="Plant lectins/antimicrobial peptides"/>
    <property type="match status" value="1"/>
</dbReference>
<name>A0AAV5DPB9_ELECO</name>
<dbReference type="EMBL" id="BQKI01000021">
    <property type="protein sequence ID" value="GJN12143.1"/>
    <property type="molecule type" value="Genomic_DNA"/>
</dbReference>
<keyword evidence="3 5" id="KW-1015">Disulfide bond</keyword>
<dbReference type="PROSITE" id="PS00026">
    <property type="entry name" value="CHIT_BIND_I_1"/>
    <property type="match status" value="1"/>
</dbReference>
<organism evidence="8 9">
    <name type="scientific">Eleusine coracana subsp. coracana</name>
    <dbReference type="NCBI Taxonomy" id="191504"/>
    <lineage>
        <taxon>Eukaryota</taxon>
        <taxon>Viridiplantae</taxon>
        <taxon>Streptophyta</taxon>
        <taxon>Embryophyta</taxon>
        <taxon>Tracheophyta</taxon>
        <taxon>Spermatophyta</taxon>
        <taxon>Magnoliopsida</taxon>
        <taxon>Liliopsida</taxon>
        <taxon>Poales</taxon>
        <taxon>Poaceae</taxon>
        <taxon>PACMAD clade</taxon>
        <taxon>Chloridoideae</taxon>
        <taxon>Cynodonteae</taxon>
        <taxon>Eleusininae</taxon>
        <taxon>Eleusine</taxon>
    </lineage>
</organism>
<dbReference type="GO" id="GO:0008061">
    <property type="term" value="F:chitin binding"/>
    <property type="evidence" value="ECO:0007669"/>
    <property type="project" value="UniProtKB-UniRule"/>
</dbReference>
<gene>
    <name evidence="8" type="primary">ga30397</name>
    <name evidence="8" type="ORF">PR202_ga30397</name>
</gene>
<comment type="caution">
    <text evidence="5">Lacks conserved residue(s) required for the propagation of feature annotation.</text>
</comment>
<keyword evidence="6" id="KW-0732">Signal</keyword>
<dbReference type="CDD" id="cd00035">
    <property type="entry name" value="ChtBD1"/>
    <property type="match status" value="1"/>
</dbReference>
<keyword evidence="4" id="KW-0873">Pyrrolidone carboxylic acid</keyword>
<dbReference type="AlphaFoldDB" id="A0AAV5DPB9"/>
<reference evidence="8" key="1">
    <citation type="journal article" date="2018" name="DNA Res.">
        <title>Multiple hybrid de novo genome assembly of finger millet, an orphan allotetraploid crop.</title>
        <authorList>
            <person name="Hatakeyama M."/>
            <person name="Aluri S."/>
            <person name="Balachadran M.T."/>
            <person name="Sivarajan S.R."/>
            <person name="Patrignani A."/>
            <person name="Gruter S."/>
            <person name="Poveda L."/>
            <person name="Shimizu-Inatsugi R."/>
            <person name="Baeten J."/>
            <person name="Francoijs K.J."/>
            <person name="Nataraja K.N."/>
            <person name="Reddy Y.A.N."/>
            <person name="Phadnis S."/>
            <person name="Ravikumar R.L."/>
            <person name="Schlapbach R."/>
            <person name="Sreeman S.M."/>
            <person name="Shimizu K.K."/>
        </authorList>
    </citation>
    <scope>NUCLEOTIDE SEQUENCE</scope>
</reference>
<dbReference type="InterPro" id="IPR036861">
    <property type="entry name" value="Endochitinase-like_sf"/>
</dbReference>
<evidence type="ECO:0000256" key="2">
    <source>
        <dbReference type="ARBA" id="ARBA00022734"/>
    </source>
</evidence>
<accession>A0AAV5DPB9</accession>
<evidence type="ECO:0000256" key="4">
    <source>
        <dbReference type="ARBA" id="ARBA00023283"/>
    </source>
</evidence>
<proteinExistence type="predicted"/>
<feature type="chain" id="PRO_5043775195" description="Chitin-binding type-1 domain-containing protein" evidence="6">
    <location>
        <begin position="32"/>
        <end position="84"/>
    </location>
</feature>
<dbReference type="PROSITE" id="PS50941">
    <property type="entry name" value="CHIT_BIND_I_2"/>
    <property type="match status" value="1"/>
</dbReference>
<evidence type="ECO:0000313" key="9">
    <source>
        <dbReference type="Proteomes" id="UP001054889"/>
    </source>
</evidence>
<dbReference type="FunFam" id="3.30.60.10:FF:000006">
    <property type="entry name" value="Agglutinin isolectin 1"/>
    <property type="match status" value="1"/>
</dbReference>
<dbReference type="SMART" id="SM00270">
    <property type="entry name" value="ChtBD1"/>
    <property type="match status" value="1"/>
</dbReference>
<dbReference type="InterPro" id="IPR001002">
    <property type="entry name" value="Chitin-bd_1"/>
</dbReference>
<dbReference type="InterPro" id="IPR018371">
    <property type="entry name" value="Chitin-binding_1_CS"/>
</dbReference>
<dbReference type="PROSITE" id="PS51257">
    <property type="entry name" value="PROKAR_LIPOPROTEIN"/>
    <property type="match status" value="1"/>
</dbReference>
<dbReference type="Gene3D" id="3.30.60.10">
    <property type="entry name" value="Endochitinase-like"/>
    <property type="match status" value="1"/>
</dbReference>
<feature type="disulfide bond" evidence="5">
    <location>
        <begin position="39"/>
        <end position="51"/>
    </location>
</feature>
<feature type="disulfide bond" evidence="5">
    <location>
        <begin position="44"/>
        <end position="58"/>
    </location>
</feature>
<keyword evidence="2" id="KW-0430">Lectin</keyword>
<feature type="signal peptide" evidence="6">
    <location>
        <begin position="1"/>
        <end position="31"/>
    </location>
</feature>
<comment type="caution">
    <text evidence="8">The sequence shown here is derived from an EMBL/GenBank/DDBJ whole genome shotgun (WGS) entry which is preliminary data.</text>
</comment>
<dbReference type="GO" id="GO:0030246">
    <property type="term" value="F:carbohydrate binding"/>
    <property type="evidence" value="ECO:0007669"/>
    <property type="project" value="UniProtKB-KW"/>
</dbReference>
<dbReference type="Pfam" id="PF00187">
    <property type="entry name" value="Chitin_bind_1"/>
    <property type="match status" value="1"/>
</dbReference>
<feature type="domain" description="Chitin-binding type-1" evidence="7">
    <location>
        <begin position="31"/>
        <end position="69"/>
    </location>
</feature>
<evidence type="ECO:0000256" key="1">
    <source>
        <dbReference type="ARBA" id="ARBA00022669"/>
    </source>
</evidence>
<dbReference type="Proteomes" id="UP001054889">
    <property type="component" value="Unassembled WGS sequence"/>
</dbReference>
<keyword evidence="9" id="KW-1185">Reference proteome</keyword>
<dbReference type="PRINTS" id="PR00451">
    <property type="entry name" value="CHITINBINDNG"/>
</dbReference>
<evidence type="ECO:0000256" key="3">
    <source>
        <dbReference type="ARBA" id="ARBA00023157"/>
    </source>
</evidence>
<evidence type="ECO:0000259" key="7">
    <source>
        <dbReference type="PROSITE" id="PS50941"/>
    </source>
</evidence>
<evidence type="ECO:0000313" key="8">
    <source>
        <dbReference type="EMBL" id="GJN12143.1"/>
    </source>
</evidence>
<protein>
    <recommendedName>
        <fullName evidence="7">Chitin-binding type-1 domain-containing protein</fullName>
    </recommendedName>
</protein>
<evidence type="ECO:0000256" key="5">
    <source>
        <dbReference type="PROSITE-ProRule" id="PRU00261"/>
    </source>
</evidence>
<sequence length="84" mass="8554">MNMRAATLAMKALALVALLLACAWAITPAHAQNCGSEGCADNLCCSRYGYCGLGGDYCGNGCQSGPCYSGAASLSTEQIESHGK</sequence>